<reference evidence="1 2" key="1">
    <citation type="submission" date="2017-07" db="EMBL/GenBank/DDBJ databases">
        <title>Draft whole genome sequences of clinical Proprionibacteriaceae strains.</title>
        <authorList>
            <person name="Bernier A.-M."/>
            <person name="Bernard K."/>
            <person name="Domingo M.-C."/>
        </authorList>
    </citation>
    <scope>NUCLEOTIDE SEQUENCE [LARGE SCALE GENOMIC DNA]</scope>
    <source>
        <strain evidence="1 2">NML 160184</strain>
    </source>
</reference>
<comment type="caution">
    <text evidence="1">The sequence shown here is derived from an EMBL/GenBank/DDBJ whole genome shotgun (WGS) entry which is preliminary data.</text>
</comment>
<name>A0A255E3Z2_9ACTN</name>
<protein>
    <submittedName>
        <fullName evidence="1">Uncharacterized protein</fullName>
    </submittedName>
</protein>
<gene>
    <name evidence="1" type="ORF">CGZ92_13710</name>
</gene>
<evidence type="ECO:0000313" key="1">
    <source>
        <dbReference type="EMBL" id="OYN84102.1"/>
    </source>
</evidence>
<accession>A0A255E3Z2</accession>
<proteinExistence type="predicted"/>
<dbReference type="RefSeq" id="WP_094451933.1">
    <property type="nucleotide sequence ID" value="NZ_NMVI01000029.1"/>
</dbReference>
<evidence type="ECO:0000313" key="2">
    <source>
        <dbReference type="Proteomes" id="UP000216533"/>
    </source>
</evidence>
<dbReference type="EMBL" id="NMVI01000029">
    <property type="protein sequence ID" value="OYN84102.1"/>
    <property type="molecule type" value="Genomic_DNA"/>
</dbReference>
<organism evidence="1 2">
    <name type="scientific">Parenemella sanctibonifatiensis</name>
    <dbReference type="NCBI Taxonomy" id="2016505"/>
    <lineage>
        <taxon>Bacteria</taxon>
        <taxon>Bacillati</taxon>
        <taxon>Actinomycetota</taxon>
        <taxon>Actinomycetes</taxon>
        <taxon>Propionibacteriales</taxon>
        <taxon>Propionibacteriaceae</taxon>
        <taxon>Parenemella</taxon>
    </lineage>
</organism>
<dbReference type="Proteomes" id="UP000216533">
    <property type="component" value="Unassembled WGS sequence"/>
</dbReference>
<sequence>MTFLPGWGRLGRRCLAALAAVATVLVTGCTPPSLPFTTGRYFTSLGWPGVAPTGETLAPADLGLNSPSLAIEVSSLATHIAADGIVHVSDPGQGRDLDVVMTGWDNQERWRSTIPAPADREGLSLRTSVDSGLGVVGLWWGVGAPDEDLWTELVGDVTFFELASGRRGTITPDPASGDIALGSEDLVGYISGPADEDILTFMAHLDAELRLVESWGEAYPSDSTILGAVGGEPVWSRLQPGDHEWIFIGEKMIAEDISWWAWGGDFFVGEELLDGRRLLVTTRDGSVHAETTGACRLTDRLMVGLGGEVISGNLVHLPGLDRTVCLDRWIPREAEVASVTPDGTVFSVRYNEVYLSRIGEHGVHLTALSDAPVVTPTHLVFVEDSRGTRRITAYAIGDLQLPV</sequence>
<dbReference type="AlphaFoldDB" id="A0A255E3Z2"/>